<protein>
    <recommendedName>
        <fullName evidence="6">Galactose oxidase/kelch, beta-propeller</fullName>
    </recommendedName>
</protein>
<feature type="compositionally biased region" description="Polar residues" evidence="1">
    <location>
        <begin position="740"/>
        <end position="749"/>
    </location>
</feature>
<accession>A0A9W9TII4</accession>
<evidence type="ECO:0000313" key="5">
    <source>
        <dbReference type="Proteomes" id="UP001150941"/>
    </source>
</evidence>
<keyword evidence="2" id="KW-0472">Membrane</keyword>
<feature type="compositionally biased region" description="Polar residues" evidence="1">
    <location>
        <begin position="671"/>
        <end position="686"/>
    </location>
</feature>
<feature type="region of interest" description="Disordered" evidence="1">
    <location>
        <begin position="928"/>
        <end position="956"/>
    </location>
</feature>
<keyword evidence="2" id="KW-0812">Transmembrane</keyword>
<reference evidence="4" key="1">
    <citation type="submission" date="2022-11" db="EMBL/GenBank/DDBJ databases">
        <authorList>
            <person name="Petersen C."/>
        </authorList>
    </citation>
    <scope>NUCLEOTIDE SEQUENCE</scope>
    <source>
        <strain evidence="4">IBT 19713</strain>
    </source>
</reference>
<dbReference type="RefSeq" id="XP_058328300.1">
    <property type="nucleotide sequence ID" value="XM_058477955.1"/>
</dbReference>
<keyword evidence="5" id="KW-1185">Reference proteome</keyword>
<sequence>MSQIAIPNAMEPRGCSKRSPPAVSVLSLAFLASLNVAAAIPYTPSTICVSSLHNDSIAYLLRPSGSGSTEFLSLNISSIDTGKTSFDTLLQETPFHYTNQSSTFIPTVDDHGVITVYAGDCHGTLSQSVWQFQPDNSSSTGNGTWNQLSVNPGKGLVQPNYLAAGFSFTSADSTDTSIYSFGGMCPFANSTDETWVSAANYSQNMIALKLSDGGSLDASITGSRAPPVPEAGMAVVPLSPTSSRTEKQQDFLLIGGHTQHAFLNMSQLAIFSVPQESWSFVKVNSAPSARTELAIRDGYSVEPRSGHAAVLSEDGTKVFVIGGWVGDTSVPADPQLAVLELGENYGGTGEWTWNSPSSSLASEAGIAAGTGIFGHSAAMLPGGVLMIAGGYSIPKKSSKRATSSVERNPHVYLYNSTSGAWVTSYTNPVAKPHSASPAHTGDKLNKGQKIGLGVGLSLGLLVAFVILAFVLRYHQKRRVKGKRDSQLRELALGAERAHFWGHDEPYQASSIRSSQMSEKTDPARGYAWATNRNGTTHPWKDQGDGTERTGLLAESPSPKKSPQNTRPTSRAWSYRPSGINDYRRSELTSEIHPIDEREEDEAIFRERLMATIPKDERPHVHDENGPFSDTTFATPRSTIFGVGLGPFYTRRKGMGSVDEDGRSTPTKSERTSTGLSEGSNFSFSSGLTGQVQQARAVYVNRPLSWSSSGGRSVDHVAAASIHSRDTTHSEGDGMIAPSEKSYSGDSYSTAQTTMLDRQAENTSLMLDNDLNPSHETSPSKLPPSSKPRTSGVFETVRRALTLTRRDYTVPPDLDDSGVASGIDRRSTVVGLGLSGINSGASTPRRAVSASAELFRRKQSAKNWNAKKRESDNGFVTARSTRDDLFIGAPGYLGDDETMDDEWDGDGVENRNVQMAYLAPRERLRVVNSTAGDMDNISQRSTSRGLSGSNTPRRVSN</sequence>
<feature type="region of interest" description="Disordered" evidence="1">
    <location>
        <begin position="650"/>
        <end position="686"/>
    </location>
</feature>
<evidence type="ECO:0000313" key="4">
    <source>
        <dbReference type="EMBL" id="KAJ5224117.1"/>
    </source>
</evidence>
<comment type="caution">
    <text evidence="4">The sequence shown here is derived from an EMBL/GenBank/DDBJ whole genome shotgun (WGS) entry which is preliminary data.</text>
</comment>
<feature type="transmembrane region" description="Helical" evidence="2">
    <location>
        <begin position="450"/>
        <end position="473"/>
    </location>
</feature>
<keyword evidence="3" id="KW-0732">Signal</keyword>
<feature type="region of interest" description="Disordered" evidence="1">
    <location>
        <begin position="721"/>
        <end position="749"/>
    </location>
</feature>
<feature type="chain" id="PRO_5040721545" description="Galactose oxidase/kelch, beta-propeller" evidence="3">
    <location>
        <begin position="40"/>
        <end position="956"/>
    </location>
</feature>
<evidence type="ECO:0000256" key="2">
    <source>
        <dbReference type="SAM" id="Phobius"/>
    </source>
</evidence>
<dbReference type="Proteomes" id="UP001150941">
    <property type="component" value="Unassembled WGS sequence"/>
</dbReference>
<evidence type="ECO:0008006" key="6">
    <source>
        <dbReference type="Google" id="ProtNLM"/>
    </source>
</evidence>
<feature type="compositionally biased region" description="Basic and acidic residues" evidence="1">
    <location>
        <begin position="538"/>
        <end position="547"/>
    </location>
</feature>
<feature type="region of interest" description="Disordered" evidence="1">
    <location>
        <begin position="509"/>
        <end position="577"/>
    </location>
</feature>
<gene>
    <name evidence="4" type="ORF">N7468_008659</name>
</gene>
<dbReference type="Gene3D" id="2.120.10.80">
    <property type="entry name" value="Kelch-type beta propeller"/>
    <property type="match status" value="1"/>
</dbReference>
<dbReference type="InterPro" id="IPR011043">
    <property type="entry name" value="Gal_Oxase/kelch_b-propeller"/>
</dbReference>
<feature type="compositionally biased region" description="Basic and acidic residues" evidence="1">
    <location>
        <begin position="722"/>
        <end position="731"/>
    </location>
</feature>
<name>A0A9W9TII4_9EURO</name>
<feature type="region of interest" description="Disordered" evidence="1">
    <location>
        <begin position="766"/>
        <end position="790"/>
    </location>
</feature>
<keyword evidence="2" id="KW-1133">Transmembrane helix</keyword>
<dbReference type="GeneID" id="83205258"/>
<feature type="compositionally biased region" description="Polar residues" evidence="1">
    <location>
        <begin position="766"/>
        <end position="776"/>
    </location>
</feature>
<organism evidence="4 5">
    <name type="scientific">Penicillium chermesinum</name>
    <dbReference type="NCBI Taxonomy" id="63820"/>
    <lineage>
        <taxon>Eukaryota</taxon>
        <taxon>Fungi</taxon>
        <taxon>Dikarya</taxon>
        <taxon>Ascomycota</taxon>
        <taxon>Pezizomycotina</taxon>
        <taxon>Eurotiomycetes</taxon>
        <taxon>Eurotiomycetidae</taxon>
        <taxon>Eurotiales</taxon>
        <taxon>Aspergillaceae</taxon>
        <taxon>Penicillium</taxon>
    </lineage>
</organism>
<dbReference type="OrthoDB" id="205993at2759"/>
<dbReference type="InterPro" id="IPR015915">
    <property type="entry name" value="Kelch-typ_b-propeller"/>
</dbReference>
<reference evidence="4" key="2">
    <citation type="journal article" date="2023" name="IMA Fungus">
        <title>Comparative genomic study of the Penicillium genus elucidates a diverse pangenome and 15 lateral gene transfer events.</title>
        <authorList>
            <person name="Petersen C."/>
            <person name="Sorensen T."/>
            <person name="Nielsen M.R."/>
            <person name="Sondergaard T.E."/>
            <person name="Sorensen J.L."/>
            <person name="Fitzpatrick D.A."/>
            <person name="Frisvad J.C."/>
            <person name="Nielsen K.L."/>
        </authorList>
    </citation>
    <scope>NUCLEOTIDE SEQUENCE</scope>
    <source>
        <strain evidence="4">IBT 19713</strain>
    </source>
</reference>
<feature type="signal peptide" evidence="3">
    <location>
        <begin position="1"/>
        <end position="39"/>
    </location>
</feature>
<dbReference type="AlphaFoldDB" id="A0A9W9TII4"/>
<dbReference type="SUPFAM" id="SSF50965">
    <property type="entry name" value="Galactose oxidase, central domain"/>
    <property type="match status" value="1"/>
</dbReference>
<evidence type="ECO:0000256" key="3">
    <source>
        <dbReference type="SAM" id="SignalP"/>
    </source>
</evidence>
<feature type="compositionally biased region" description="Basic and acidic residues" evidence="1">
    <location>
        <begin position="659"/>
        <end position="670"/>
    </location>
</feature>
<evidence type="ECO:0000256" key="1">
    <source>
        <dbReference type="SAM" id="MobiDB-lite"/>
    </source>
</evidence>
<dbReference type="EMBL" id="JAPQKS010000006">
    <property type="protein sequence ID" value="KAJ5224117.1"/>
    <property type="molecule type" value="Genomic_DNA"/>
</dbReference>
<feature type="compositionally biased region" description="Polar residues" evidence="1">
    <location>
        <begin position="558"/>
        <end position="571"/>
    </location>
</feature>
<proteinExistence type="predicted"/>